<dbReference type="SUPFAM" id="SSF51735">
    <property type="entry name" value="NAD(P)-binding Rossmann-fold domains"/>
    <property type="match status" value="1"/>
</dbReference>
<dbReference type="Pfam" id="PF13561">
    <property type="entry name" value="adh_short_C2"/>
    <property type="match status" value="1"/>
</dbReference>
<dbReference type="eggNOG" id="COG1028">
    <property type="taxonomic scope" value="Bacteria"/>
</dbReference>
<comment type="caution">
    <text evidence="3">The sequence shown here is derived from an EMBL/GenBank/DDBJ whole genome shotgun (WGS) entry which is preliminary data.</text>
</comment>
<dbReference type="RefSeq" id="WP_037502464.1">
    <property type="nucleotide sequence ID" value="NZ_JJMU01000064.1"/>
</dbReference>
<sequence length="259" mass="28074">MEKKLWGHVAIVTGAGQGIGFEIARLLIENGAKVVLNSYHKESNDDAVAKLNAIIPGCCVGLPGDSSDRKLIKEMVDLAVNNFGRLTLTVANTGVTIPGDFFSYKEEDFQKTLDINLKGTFFLVQAAALQMREQKDGGSIVLMSSVNGEQANKHLGTYAMTKAAINMLAKNLVVELSPYNIRINCVSPGATFTERTIEDEQYEEAWSEVTPLGKVAHPRDIAYATTFLLSEEARHITGQNLVVDGGWTSISPAPEGDTI</sequence>
<dbReference type="STRING" id="1229276.DI53_3418"/>
<dbReference type="PATRIC" id="fig|1229276.3.peg.3530"/>
<dbReference type="OrthoDB" id="9788235at2"/>
<dbReference type="CDD" id="cd05233">
    <property type="entry name" value="SDR_c"/>
    <property type="match status" value="1"/>
</dbReference>
<name>A0A0B8T5F1_9SPHI</name>
<keyword evidence="2" id="KW-0560">Oxidoreductase</keyword>
<gene>
    <name evidence="3" type="ORF">DI53_3418</name>
</gene>
<protein>
    <submittedName>
        <fullName evidence="3">Short-chain dehydrogenase/reductase SDR</fullName>
    </submittedName>
</protein>
<proteinExistence type="inferred from homology"/>
<accession>A0A0B8T5F1</accession>
<reference evidence="3 4" key="2">
    <citation type="journal article" date="2015" name="PLoS ONE">
        <title>Whole-Genome Optical Mapping and Finished Genome Sequence of Sphingobacterium deserti sp. nov., a New Species Isolated from the Western Desert of China.</title>
        <authorList>
            <person name="Teng C."/>
            <person name="Zhou Z."/>
            <person name="Molnar I."/>
            <person name="Li X."/>
            <person name="Tang R."/>
            <person name="Chen M."/>
            <person name="Wang L."/>
            <person name="Su S."/>
            <person name="Zhang W."/>
            <person name="Lin M."/>
        </authorList>
    </citation>
    <scope>NUCLEOTIDE SEQUENCE [LARGE SCALE GENOMIC DNA]</scope>
    <source>
        <strain evidence="4">ACCC05744</strain>
    </source>
</reference>
<dbReference type="FunFam" id="3.40.50.720:FF:000084">
    <property type="entry name" value="Short-chain dehydrogenase reductase"/>
    <property type="match status" value="1"/>
</dbReference>
<evidence type="ECO:0000313" key="3">
    <source>
        <dbReference type="EMBL" id="KGE12824.1"/>
    </source>
</evidence>
<reference evidence="4" key="1">
    <citation type="submission" date="2014-04" db="EMBL/GenBank/DDBJ databases">
        <title>Whole-Genome optical mapping and complete genome sequence of Sphingobacterium deserti sp. nov., a new spaces isolated from desert in the west of China.</title>
        <authorList>
            <person name="Teng C."/>
            <person name="Zhou Z."/>
            <person name="Li X."/>
            <person name="Chen M."/>
            <person name="Lin M."/>
            <person name="Wang L."/>
            <person name="Su S."/>
            <person name="Zhang C."/>
            <person name="Zhang W."/>
        </authorList>
    </citation>
    <scope>NUCLEOTIDE SEQUENCE [LARGE SCALE GENOMIC DNA]</scope>
    <source>
        <strain evidence="4">ACCC05744</strain>
    </source>
</reference>
<comment type="similarity">
    <text evidence="1">Belongs to the short-chain dehydrogenases/reductases (SDR) family.</text>
</comment>
<evidence type="ECO:0000313" key="4">
    <source>
        <dbReference type="Proteomes" id="UP000031802"/>
    </source>
</evidence>
<dbReference type="NCBIfam" id="NF005559">
    <property type="entry name" value="PRK07231.1"/>
    <property type="match status" value="1"/>
</dbReference>
<dbReference type="PANTHER" id="PTHR43639:SF1">
    <property type="entry name" value="SHORT-CHAIN DEHYDROGENASE_REDUCTASE FAMILY PROTEIN"/>
    <property type="match status" value="1"/>
</dbReference>
<dbReference type="PRINTS" id="PR00081">
    <property type="entry name" value="GDHRDH"/>
</dbReference>
<dbReference type="EMBL" id="JJMU01000064">
    <property type="protein sequence ID" value="KGE12824.1"/>
    <property type="molecule type" value="Genomic_DNA"/>
</dbReference>
<dbReference type="InterPro" id="IPR002347">
    <property type="entry name" value="SDR_fam"/>
</dbReference>
<dbReference type="GO" id="GO:0016491">
    <property type="term" value="F:oxidoreductase activity"/>
    <property type="evidence" value="ECO:0007669"/>
    <property type="project" value="UniProtKB-KW"/>
</dbReference>
<dbReference type="InterPro" id="IPR036291">
    <property type="entry name" value="NAD(P)-bd_dom_sf"/>
</dbReference>
<keyword evidence="4" id="KW-1185">Reference proteome</keyword>
<evidence type="ECO:0000256" key="1">
    <source>
        <dbReference type="ARBA" id="ARBA00006484"/>
    </source>
</evidence>
<organism evidence="3 4">
    <name type="scientific">Sphingobacterium deserti</name>
    <dbReference type="NCBI Taxonomy" id="1229276"/>
    <lineage>
        <taxon>Bacteria</taxon>
        <taxon>Pseudomonadati</taxon>
        <taxon>Bacteroidota</taxon>
        <taxon>Sphingobacteriia</taxon>
        <taxon>Sphingobacteriales</taxon>
        <taxon>Sphingobacteriaceae</taxon>
        <taxon>Sphingobacterium</taxon>
    </lineage>
</organism>
<dbReference type="AlphaFoldDB" id="A0A0B8T5F1"/>
<dbReference type="PANTHER" id="PTHR43639">
    <property type="entry name" value="OXIDOREDUCTASE, SHORT-CHAIN DEHYDROGENASE/REDUCTASE FAMILY (AFU_ORTHOLOGUE AFUA_5G02870)"/>
    <property type="match status" value="1"/>
</dbReference>
<dbReference type="Proteomes" id="UP000031802">
    <property type="component" value="Unassembled WGS sequence"/>
</dbReference>
<dbReference type="Gene3D" id="3.40.50.720">
    <property type="entry name" value="NAD(P)-binding Rossmann-like Domain"/>
    <property type="match status" value="1"/>
</dbReference>
<evidence type="ECO:0000256" key="2">
    <source>
        <dbReference type="ARBA" id="ARBA00023002"/>
    </source>
</evidence>